<dbReference type="EMBL" id="JACPRF010000215">
    <property type="protein sequence ID" value="MBI2876632.1"/>
    <property type="molecule type" value="Genomic_DNA"/>
</dbReference>
<dbReference type="GO" id="GO:0046512">
    <property type="term" value="P:sphingosine biosynthetic process"/>
    <property type="evidence" value="ECO:0007669"/>
    <property type="project" value="TreeGrafter"/>
</dbReference>
<dbReference type="GO" id="GO:0046872">
    <property type="term" value="F:metal ion binding"/>
    <property type="evidence" value="ECO:0007669"/>
    <property type="project" value="UniProtKB-KW"/>
</dbReference>
<keyword evidence="2" id="KW-0378">Hydrolase</keyword>
<evidence type="ECO:0000256" key="1">
    <source>
        <dbReference type="PIRSR" id="PIRSR606823-2"/>
    </source>
</evidence>
<dbReference type="GO" id="GO:0017040">
    <property type="term" value="F:N-acylsphingosine amidohydrolase activity"/>
    <property type="evidence" value="ECO:0007669"/>
    <property type="project" value="UniProtKB-UniRule"/>
</dbReference>
<reference evidence="4" key="1">
    <citation type="submission" date="2020-07" db="EMBL/GenBank/DDBJ databases">
        <title>Huge and variable diversity of episymbiotic CPR bacteria and DPANN archaea in groundwater ecosystems.</title>
        <authorList>
            <person name="He C.Y."/>
            <person name="Keren R."/>
            <person name="Whittaker M."/>
            <person name="Farag I.F."/>
            <person name="Doudna J."/>
            <person name="Cate J.H.D."/>
            <person name="Banfield J.F."/>
        </authorList>
    </citation>
    <scope>NUCLEOTIDE SEQUENCE</scope>
    <source>
        <strain evidence="4">NC_groundwater_672_Ag_B-0.1um_62_36</strain>
    </source>
</reference>
<dbReference type="PANTHER" id="PTHR12670:SF1">
    <property type="entry name" value="NEUTRAL CERAMIDASE"/>
    <property type="match status" value="1"/>
</dbReference>
<evidence type="ECO:0000256" key="2">
    <source>
        <dbReference type="RuleBase" id="RU366019"/>
    </source>
</evidence>
<sequence>MNYLALGLTWVLLSGSLGGDFSTGSAHSASFPLSLPAGRLRCGLARVKLTPPKPTPLAGYAARRGRPSQGVHDELYARALLLDNGHQKIALVATDLLLIPQELREAVIRKIRRGEKQLGIQVMDHLLLAATHTHSGVGGYMDNWVFEKAALGSYDREIFDLLARQIATAVLQAGRRWTLARLGMGQGRAPGLNVNRRRKGGPTDPELRVLRVEDEAGKALAYLVNFSAHPTLLGPQNMQFSAEYPGQLARALGEPPPEEAPGSTGPLVLFFNGSLGDQAPYRPPGYEGFERVERLGALLAERVQALSGDLPARSTIRLGALGQTLPLPGADLRGALGLFAFPLNGLVDLLFVPDSAYLQVIQIDEALLVALPCEPGVEVGRDLRARLQAQGFPSPWIVALANSYIGYLIEAEDYRRGGYEARTSFYGPKMADWIKEKMVALAWGLNAQSRSSTARGRLEAFRSVP</sequence>
<dbReference type="GO" id="GO:0005576">
    <property type="term" value="C:extracellular region"/>
    <property type="evidence" value="ECO:0007669"/>
    <property type="project" value="TreeGrafter"/>
</dbReference>
<feature type="domain" description="Neutral/alkaline non-lysosomal ceramidase N-terminal" evidence="3">
    <location>
        <begin position="55"/>
        <end position="280"/>
    </location>
</feature>
<accession>A0A932CP30</accession>
<keyword evidence="1" id="KW-0862">Zinc</keyword>
<comment type="cofactor">
    <cofactor evidence="1">
        <name>Zn(2+)</name>
        <dbReference type="ChEBI" id="CHEBI:29105"/>
    </cofactor>
    <text evidence="1">Binds 1 zinc ion per subunit.</text>
</comment>
<comment type="catalytic activity">
    <reaction evidence="2">
        <text>an N-acylsphing-4-enine + H2O = sphing-4-enine + a fatty acid</text>
        <dbReference type="Rhea" id="RHEA:20856"/>
        <dbReference type="ChEBI" id="CHEBI:15377"/>
        <dbReference type="ChEBI" id="CHEBI:28868"/>
        <dbReference type="ChEBI" id="CHEBI:52639"/>
        <dbReference type="ChEBI" id="CHEBI:57756"/>
        <dbReference type="EC" id="3.5.1.23"/>
    </reaction>
</comment>
<name>A0A932CP30_UNCTE</name>
<comment type="caution">
    <text evidence="4">The sequence shown here is derived from an EMBL/GenBank/DDBJ whole genome shotgun (WGS) entry which is preliminary data.</text>
</comment>
<feature type="binding site" evidence="1">
    <location>
        <position position="229"/>
    </location>
    <ligand>
        <name>Zn(2+)</name>
        <dbReference type="ChEBI" id="CHEBI:29105"/>
    </ligand>
</feature>
<dbReference type="AlphaFoldDB" id="A0A932CP30"/>
<dbReference type="GO" id="GO:0042759">
    <property type="term" value="P:long-chain fatty acid biosynthetic process"/>
    <property type="evidence" value="ECO:0007669"/>
    <property type="project" value="TreeGrafter"/>
</dbReference>
<dbReference type="InterPro" id="IPR006823">
    <property type="entry name" value="Ceramidase_alk"/>
</dbReference>
<keyword evidence="2" id="KW-0443">Lipid metabolism</keyword>
<feature type="binding site" evidence="1">
    <location>
        <position position="132"/>
    </location>
    <ligand>
        <name>Zn(2+)</name>
        <dbReference type="ChEBI" id="CHEBI:29105"/>
    </ligand>
</feature>
<evidence type="ECO:0000259" key="3">
    <source>
        <dbReference type="Pfam" id="PF04734"/>
    </source>
</evidence>
<keyword evidence="1" id="KW-0479">Metal-binding</keyword>
<dbReference type="InterPro" id="IPR031329">
    <property type="entry name" value="NEUT/ALK_ceramidase_N"/>
</dbReference>
<proteinExistence type="inferred from homology"/>
<evidence type="ECO:0000313" key="4">
    <source>
        <dbReference type="EMBL" id="MBI2876632.1"/>
    </source>
</evidence>
<comment type="similarity">
    <text evidence="2">Belongs to the neutral ceramidase family.</text>
</comment>
<keyword evidence="2" id="KW-0746">Sphingolipid metabolism</keyword>
<dbReference type="PANTHER" id="PTHR12670">
    <property type="entry name" value="CERAMIDASE"/>
    <property type="match status" value="1"/>
</dbReference>
<dbReference type="GO" id="GO:0016020">
    <property type="term" value="C:membrane"/>
    <property type="evidence" value="ECO:0007669"/>
    <property type="project" value="GOC"/>
</dbReference>
<gene>
    <name evidence="4" type="ORF">HYY20_07100</name>
</gene>
<dbReference type="Pfam" id="PF04734">
    <property type="entry name" value="Ceramidase_alk"/>
    <property type="match status" value="1"/>
</dbReference>
<protein>
    <recommendedName>
        <fullName evidence="2">Neutral ceramidase</fullName>
        <ecNumber evidence="2">3.5.1.23</ecNumber>
    </recommendedName>
</protein>
<dbReference type="EC" id="3.5.1.23" evidence="2"/>
<organism evidence="4 5">
    <name type="scientific">Tectimicrobiota bacterium</name>
    <dbReference type="NCBI Taxonomy" id="2528274"/>
    <lineage>
        <taxon>Bacteria</taxon>
        <taxon>Pseudomonadati</taxon>
        <taxon>Nitrospinota/Tectimicrobiota group</taxon>
        <taxon>Candidatus Tectimicrobiota</taxon>
    </lineage>
</organism>
<dbReference type="Proteomes" id="UP000769766">
    <property type="component" value="Unassembled WGS sequence"/>
</dbReference>
<evidence type="ECO:0000313" key="5">
    <source>
        <dbReference type="Proteomes" id="UP000769766"/>
    </source>
</evidence>
<dbReference type="GO" id="GO:0046514">
    <property type="term" value="P:ceramide catabolic process"/>
    <property type="evidence" value="ECO:0007669"/>
    <property type="project" value="InterPro"/>
</dbReference>